<dbReference type="AlphaFoldDB" id="A0A7J5AJI1"/>
<comment type="caution">
    <text evidence="2">The sequence shown here is derived from an EMBL/GenBank/DDBJ whole genome shotgun (WGS) entry which is preliminary data.</text>
</comment>
<dbReference type="Pfam" id="PF00403">
    <property type="entry name" value="HMA"/>
    <property type="match status" value="1"/>
</dbReference>
<accession>A0A7J5AJI1</accession>
<proteinExistence type="predicted"/>
<dbReference type="InterPro" id="IPR006121">
    <property type="entry name" value="HMA_dom"/>
</dbReference>
<evidence type="ECO:0000313" key="3">
    <source>
        <dbReference type="Proteomes" id="UP000490922"/>
    </source>
</evidence>
<dbReference type="PROSITE" id="PS50846">
    <property type="entry name" value="HMA_2"/>
    <property type="match status" value="1"/>
</dbReference>
<evidence type="ECO:0000313" key="2">
    <source>
        <dbReference type="EMBL" id="KAB1157744.1"/>
    </source>
</evidence>
<dbReference type="GO" id="GO:0046872">
    <property type="term" value="F:metal ion binding"/>
    <property type="evidence" value="ECO:0007669"/>
    <property type="project" value="InterPro"/>
</dbReference>
<organism evidence="2 3">
    <name type="scientific">Flavobacterium luteum</name>
    <dbReference type="NCBI Taxonomy" id="2026654"/>
    <lineage>
        <taxon>Bacteria</taxon>
        <taxon>Pseudomonadati</taxon>
        <taxon>Bacteroidota</taxon>
        <taxon>Flavobacteriia</taxon>
        <taxon>Flavobacteriales</taxon>
        <taxon>Flavobacteriaceae</taxon>
        <taxon>Flavobacterium</taxon>
    </lineage>
</organism>
<dbReference type="Proteomes" id="UP000490922">
    <property type="component" value="Unassembled WGS sequence"/>
</dbReference>
<dbReference type="EMBL" id="WAEM01000001">
    <property type="protein sequence ID" value="KAB1157744.1"/>
    <property type="molecule type" value="Genomic_DNA"/>
</dbReference>
<dbReference type="SUPFAM" id="SSF55008">
    <property type="entry name" value="HMA, heavy metal-associated domain"/>
    <property type="match status" value="1"/>
</dbReference>
<dbReference type="InterPro" id="IPR036163">
    <property type="entry name" value="HMA_dom_sf"/>
</dbReference>
<evidence type="ECO:0000259" key="1">
    <source>
        <dbReference type="PROSITE" id="PS50846"/>
    </source>
</evidence>
<dbReference type="CDD" id="cd00371">
    <property type="entry name" value="HMA"/>
    <property type="match status" value="1"/>
</dbReference>
<gene>
    <name evidence="2" type="ORF">F6464_01270</name>
</gene>
<keyword evidence="3" id="KW-1185">Reference proteome</keyword>
<dbReference type="RefSeq" id="WP_151105937.1">
    <property type="nucleotide sequence ID" value="NZ_WAEM01000001.1"/>
</dbReference>
<reference evidence="2 3" key="1">
    <citation type="submission" date="2019-09" db="EMBL/GenBank/DDBJ databases">
        <title>Flavobacterium sp. nov., isolated from glacier ice.</title>
        <authorList>
            <person name="Liu Q."/>
        </authorList>
    </citation>
    <scope>NUCLEOTIDE SEQUENCE [LARGE SCALE GENOMIC DNA]</scope>
    <source>
        <strain evidence="2 3">NBRC 112527</strain>
    </source>
</reference>
<dbReference type="OrthoDB" id="677920at2"/>
<name>A0A7J5AJI1_9FLAO</name>
<feature type="domain" description="HMA" evidence="1">
    <location>
        <begin position="2"/>
        <end position="67"/>
    </location>
</feature>
<sequence>MKIEEFKIANLKCGGCETTIKKGLLKIEGVSSVKIDNDKDTVTVTYDDSLDKVKITNKLHSLGYPEATEENGLLLKLKSYASCMMGKVDNL</sequence>
<protein>
    <submittedName>
        <fullName evidence="2">Heavy-metal-associated domain-containing protein</fullName>
    </submittedName>
</protein>
<dbReference type="Gene3D" id="3.30.70.100">
    <property type="match status" value="1"/>
</dbReference>